<dbReference type="PROSITE" id="PS50222">
    <property type="entry name" value="EF_HAND_2"/>
    <property type="match status" value="3"/>
</dbReference>
<evidence type="ECO:0000259" key="4">
    <source>
        <dbReference type="PROSITE" id="PS50222"/>
    </source>
</evidence>
<keyword evidence="1" id="KW-0479">Metal-binding</keyword>
<dbReference type="InterPro" id="IPR002048">
    <property type="entry name" value="EF_hand_dom"/>
</dbReference>
<protein>
    <submittedName>
        <fullName evidence="5">EF hand</fullName>
    </submittedName>
</protein>
<dbReference type="Pfam" id="PF13499">
    <property type="entry name" value="EF-hand_7"/>
    <property type="match status" value="1"/>
</dbReference>
<dbReference type="EMBL" id="KV896813">
    <property type="protein sequence ID" value="OON16672.1"/>
    <property type="molecule type" value="Genomic_DNA"/>
</dbReference>
<sequence>MKKVDTNKDGVISKEEFLAAVRHFKPEKFSEAKLRAAFQKADKDKSGRISVQEMMEFLKEHNHPVSKTKVEKWLKKHDKNKNGELDYDEFLAFVSDSI</sequence>
<dbReference type="Proteomes" id="UP000243686">
    <property type="component" value="Unassembled WGS sequence"/>
</dbReference>
<accession>A0A1S8WQC1</accession>
<evidence type="ECO:0000313" key="6">
    <source>
        <dbReference type="Proteomes" id="UP000243686"/>
    </source>
</evidence>
<feature type="domain" description="EF-hand" evidence="4">
    <location>
        <begin position="65"/>
        <end position="98"/>
    </location>
</feature>
<feature type="domain" description="EF-hand" evidence="4">
    <location>
        <begin position="29"/>
        <end position="64"/>
    </location>
</feature>
<dbReference type="SMART" id="SM00054">
    <property type="entry name" value="EFh"/>
    <property type="match status" value="3"/>
</dbReference>
<keyword evidence="2" id="KW-0677">Repeat</keyword>
<dbReference type="CDD" id="cd00051">
    <property type="entry name" value="EFh"/>
    <property type="match status" value="2"/>
</dbReference>
<dbReference type="InterPro" id="IPR011992">
    <property type="entry name" value="EF-hand-dom_pair"/>
</dbReference>
<dbReference type="GO" id="GO:0005509">
    <property type="term" value="F:calcium ion binding"/>
    <property type="evidence" value="ECO:0007669"/>
    <property type="project" value="InterPro"/>
</dbReference>
<dbReference type="Gene3D" id="1.10.238.10">
    <property type="entry name" value="EF-hand"/>
    <property type="match status" value="2"/>
</dbReference>
<dbReference type="PANTHER" id="PTHR45942">
    <property type="entry name" value="PROTEIN PHOSPATASE 3 REGULATORY SUBUNIT B ALPHA ISOFORM TYPE 1"/>
    <property type="match status" value="1"/>
</dbReference>
<dbReference type="SUPFAM" id="SSF47473">
    <property type="entry name" value="EF-hand"/>
    <property type="match status" value="1"/>
</dbReference>
<dbReference type="InterPro" id="IPR018247">
    <property type="entry name" value="EF_Hand_1_Ca_BS"/>
</dbReference>
<proteinExistence type="predicted"/>
<organism evidence="5 6">
    <name type="scientific">Opisthorchis viverrini</name>
    <name type="common">Southeast Asian liver fluke</name>
    <dbReference type="NCBI Taxonomy" id="6198"/>
    <lineage>
        <taxon>Eukaryota</taxon>
        <taxon>Metazoa</taxon>
        <taxon>Spiralia</taxon>
        <taxon>Lophotrochozoa</taxon>
        <taxon>Platyhelminthes</taxon>
        <taxon>Trematoda</taxon>
        <taxon>Digenea</taxon>
        <taxon>Opisthorchiida</taxon>
        <taxon>Opisthorchiata</taxon>
        <taxon>Opisthorchiidae</taxon>
        <taxon>Opisthorchis</taxon>
    </lineage>
</organism>
<gene>
    <name evidence="5" type="ORF">X801_07512</name>
</gene>
<keyword evidence="6" id="KW-1185">Reference proteome</keyword>
<evidence type="ECO:0000256" key="1">
    <source>
        <dbReference type="ARBA" id="ARBA00022723"/>
    </source>
</evidence>
<dbReference type="Pfam" id="PF00036">
    <property type="entry name" value="EF-hand_1"/>
    <property type="match status" value="1"/>
</dbReference>
<dbReference type="AlphaFoldDB" id="A0A1S8WQC1"/>
<evidence type="ECO:0000313" key="5">
    <source>
        <dbReference type="EMBL" id="OON16672.1"/>
    </source>
</evidence>
<keyword evidence="3" id="KW-0106">Calcium</keyword>
<feature type="domain" description="EF-hand" evidence="4">
    <location>
        <begin position="1"/>
        <end position="27"/>
    </location>
</feature>
<dbReference type="PROSITE" id="PS00018">
    <property type="entry name" value="EF_HAND_1"/>
    <property type="match status" value="3"/>
</dbReference>
<evidence type="ECO:0000256" key="3">
    <source>
        <dbReference type="ARBA" id="ARBA00022837"/>
    </source>
</evidence>
<name>A0A1S8WQC1_OPIVI</name>
<evidence type="ECO:0000256" key="2">
    <source>
        <dbReference type="ARBA" id="ARBA00022737"/>
    </source>
</evidence>
<reference evidence="5 6" key="1">
    <citation type="submission" date="2015-03" db="EMBL/GenBank/DDBJ databases">
        <title>Draft genome of the nematode, Opisthorchis viverrini.</title>
        <authorList>
            <person name="Mitreva M."/>
        </authorList>
    </citation>
    <scope>NUCLEOTIDE SEQUENCE [LARGE SCALE GENOMIC DNA]</scope>
    <source>
        <strain evidence="5">Khon Kaen</strain>
    </source>
</reference>